<dbReference type="Pfam" id="PF00072">
    <property type="entry name" value="Response_reg"/>
    <property type="match status" value="1"/>
</dbReference>
<proteinExistence type="predicted"/>
<dbReference type="Gene3D" id="3.30.450.40">
    <property type="match status" value="1"/>
</dbReference>
<dbReference type="GO" id="GO:0000155">
    <property type="term" value="F:phosphorelay sensor kinase activity"/>
    <property type="evidence" value="ECO:0007669"/>
    <property type="project" value="InterPro"/>
</dbReference>
<dbReference type="SUPFAM" id="SSF52172">
    <property type="entry name" value="CheY-like"/>
    <property type="match status" value="1"/>
</dbReference>
<dbReference type="Gene3D" id="1.10.287.130">
    <property type="match status" value="1"/>
</dbReference>
<dbReference type="SUPFAM" id="SSF55781">
    <property type="entry name" value="GAF domain-like"/>
    <property type="match status" value="1"/>
</dbReference>
<keyword evidence="7" id="KW-0547">Nucleotide-binding</keyword>
<dbReference type="InterPro" id="IPR011006">
    <property type="entry name" value="CheY-like_superfamily"/>
</dbReference>
<dbReference type="GO" id="GO:0005886">
    <property type="term" value="C:plasma membrane"/>
    <property type="evidence" value="ECO:0007669"/>
    <property type="project" value="UniProtKB-SubCell"/>
</dbReference>
<accession>A0A1W1BXQ0</accession>
<dbReference type="SMART" id="SM00388">
    <property type="entry name" value="HisKA"/>
    <property type="match status" value="1"/>
</dbReference>
<evidence type="ECO:0000256" key="5">
    <source>
        <dbReference type="ARBA" id="ARBA00022553"/>
    </source>
</evidence>
<dbReference type="GO" id="GO:0009927">
    <property type="term" value="F:histidine phosphotransfer kinase activity"/>
    <property type="evidence" value="ECO:0007669"/>
    <property type="project" value="TreeGrafter"/>
</dbReference>
<dbReference type="SUPFAM" id="SSF55874">
    <property type="entry name" value="ATPase domain of HSP90 chaperone/DNA topoisomerase II/histidine kinase"/>
    <property type="match status" value="1"/>
</dbReference>
<dbReference type="SUPFAM" id="SSF47384">
    <property type="entry name" value="Homodimeric domain of signal transducing histidine kinase"/>
    <property type="match status" value="1"/>
</dbReference>
<keyword evidence="6" id="KW-0808">Transferase</keyword>
<dbReference type="Gene3D" id="3.30.565.10">
    <property type="entry name" value="Histidine kinase-like ATPase, C-terminal domain"/>
    <property type="match status" value="1"/>
</dbReference>
<keyword evidence="4" id="KW-1003">Cell membrane</keyword>
<dbReference type="InterPro" id="IPR001789">
    <property type="entry name" value="Sig_transdc_resp-reg_receiver"/>
</dbReference>
<keyword evidence="5" id="KW-0597">Phosphoprotein</keyword>
<dbReference type="InterPro" id="IPR003661">
    <property type="entry name" value="HisK_dim/P_dom"/>
</dbReference>
<dbReference type="GO" id="GO:0005524">
    <property type="term" value="F:ATP binding"/>
    <property type="evidence" value="ECO:0007669"/>
    <property type="project" value="UniProtKB-KW"/>
</dbReference>
<evidence type="ECO:0000256" key="9">
    <source>
        <dbReference type="ARBA" id="ARBA00022840"/>
    </source>
</evidence>
<dbReference type="PRINTS" id="PR00344">
    <property type="entry name" value="BCTRLSENSOR"/>
</dbReference>
<feature type="domain" description="Histidine kinase" evidence="12">
    <location>
        <begin position="200"/>
        <end position="419"/>
    </location>
</feature>
<evidence type="ECO:0000259" key="13">
    <source>
        <dbReference type="PROSITE" id="PS50110"/>
    </source>
</evidence>
<dbReference type="PANTHER" id="PTHR43047">
    <property type="entry name" value="TWO-COMPONENT HISTIDINE PROTEIN KINASE"/>
    <property type="match status" value="1"/>
</dbReference>
<evidence type="ECO:0000256" key="1">
    <source>
        <dbReference type="ARBA" id="ARBA00000085"/>
    </source>
</evidence>
<dbReference type="SMART" id="SM00387">
    <property type="entry name" value="HATPase_c"/>
    <property type="match status" value="1"/>
</dbReference>
<evidence type="ECO:0000259" key="12">
    <source>
        <dbReference type="PROSITE" id="PS50109"/>
    </source>
</evidence>
<sequence length="666" mass="75988">MDKTDDKIEINNLLEQLVTDIIGAERSSIWIYDNRSKLTRERRDGVRDVSLEEKKGLLYKCFATKEAAISNYLASEKGYVAHIDNPDNMKIKSKIMLPLIENNRFIGIVTAYSSVKQIKKFTIDDLELLKVISPTIIDAIQKISSPSNQVYPKVDRRKRAYDPSNTYKRRSTDTTQNLKEFKESMENSRTPQELLDYVSNIVHDIRTPSNGLFGFLEILEEKMEDHRLKQYVSHAKNSANLINELTTSILDGLSSQRKSCEAELEDVPTFKFFADIAEIFSSNMYKKQINYNIFIDPQLPKEITIESTKLKRVIMNLIGNAYKFTNENETIEFSVRYKSKDQKIHIYVKDSGIGIAEEKQEQIFEAFKQAEEDTKEKYGGTGLGLSISADYVRTMGGKLELDSELDKGSIFYFDIPIEVKNSAKKFKPIDSDNIYIVLLMDGKNSSVANHIARYLVKMGINIDNIDAVTDKKNISDAATHIIVFENKISEELLDFAKDRGYKVLAVEENFLSLDEDSIGDAKLISQYGYIAETLYAFINEKRRPRVLIVDDDKISVALIKTMLMDELCIIDVAYDGADGLRLLKEALHDNNPYRIVYLDNNLPQISGEEIIKRYRDIEMSEDVVPIRAVSISGDAYGKESKVYDSFVGKPFDKNLILSVYNDAIMV</sequence>
<dbReference type="Pfam" id="PF02518">
    <property type="entry name" value="HATPase_c"/>
    <property type="match status" value="1"/>
</dbReference>
<reference evidence="14" key="1">
    <citation type="submission" date="2016-10" db="EMBL/GenBank/DDBJ databases">
        <authorList>
            <person name="de Groot N.N."/>
        </authorList>
    </citation>
    <scope>NUCLEOTIDE SEQUENCE</scope>
</reference>
<name>A0A1W1BXQ0_9ZZZZ</name>
<dbReference type="EMBL" id="FPHC01000047">
    <property type="protein sequence ID" value="SFV58222.1"/>
    <property type="molecule type" value="Genomic_DNA"/>
</dbReference>
<evidence type="ECO:0000256" key="3">
    <source>
        <dbReference type="ARBA" id="ARBA00012438"/>
    </source>
</evidence>
<dbReference type="EC" id="2.7.13.3" evidence="3"/>
<dbReference type="InterPro" id="IPR036890">
    <property type="entry name" value="HATPase_C_sf"/>
</dbReference>
<dbReference type="InterPro" id="IPR029016">
    <property type="entry name" value="GAF-like_dom_sf"/>
</dbReference>
<dbReference type="PROSITE" id="PS50110">
    <property type="entry name" value="RESPONSE_REGULATORY"/>
    <property type="match status" value="1"/>
</dbReference>
<dbReference type="AlphaFoldDB" id="A0A1W1BXQ0"/>
<keyword evidence="9" id="KW-0067">ATP-binding</keyword>
<evidence type="ECO:0000256" key="4">
    <source>
        <dbReference type="ARBA" id="ARBA00022475"/>
    </source>
</evidence>
<comment type="catalytic activity">
    <reaction evidence="1">
        <text>ATP + protein L-histidine = ADP + protein N-phospho-L-histidine.</text>
        <dbReference type="EC" id="2.7.13.3"/>
    </reaction>
</comment>
<feature type="domain" description="Response regulatory" evidence="13">
    <location>
        <begin position="545"/>
        <end position="664"/>
    </location>
</feature>
<evidence type="ECO:0000313" key="14">
    <source>
        <dbReference type="EMBL" id="SFV58222.1"/>
    </source>
</evidence>
<evidence type="ECO:0000256" key="10">
    <source>
        <dbReference type="ARBA" id="ARBA00023012"/>
    </source>
</evidence>
<dbReference type="InterPro" id="IPR003594">
    <property type="entry name" value="HATPase_dom"/>
</dbReference>
<protein>
    <recommendedName>
        <fullName evidence="3">histidine kinase</fullName>
        <ecNumber evidence="3">2.7.13.3</ecNumber>
    </recommendedName>
</protein>
<keyword evidence="11" id="KW-0472">Membrane</keyword>
<keyword evidence="10" id="KW-0902">Two-component regulatory system</keyword>
<comment type="subcellular location">
    <subcellularLocation>
        <location evidence="2">Cell membrane</location>
    </subcellularLocation>
</comment>
<evidence type="ECO:0000256" key="8">
    <source>
        <dbReference type="ARBA" id="ARBA00022777"/>
    </source>
</evidence>
<keyword evidence="8" id="KW-0418">Kinase</keyword>
<dbReference type="InterPro" id="IPR004358">
    <property type="entry name" value="Sig_transdc_His_kin-like_C"/>
</dbReference>
<dbReference type="PANTHER" id="PTHR43047:SF72">
    <property type="entry name" value="OSMOSENSING HISTIDINE PROTEIN KINASE SLN1"/>
    <property type="match status" value="1"/>
</dbReference>
<dbReference type="CDD" id="cd00082">
    <property type="entry name" value="HisKA"/>
    <property type="match status" value="1"/>
</dbReference>
<dbReference type="InterPro" id="IPR003018">
    <property type="entry name" value="GAF"/>
</dbReference>
<dbReference type="CDD" id="cd16922">
    <property type="entry name" value="HATPase_EvgS-ArcB-TorS-like"/>
    <property type="match status" value="1"/>
</dbReference>
<gene>
    <name evidence="14" type="ORF">MNB_SV-6-1362</name>
</gene>
<dbReference type="Pfam" id="PF00512">
    <property type="entry name" value="HisKA"/>
    <property type="match status" value="1"/>
</dbReference>
<evidence type="ECO:0000256" key="2">
    <source>
        <dbReference type="ARBA" id="ARBA00004236"/>
    </source>
</evidence>
<dbReference type="InterPro" id="IPR005467">
    <property type="entry name" value="His_kinase_dom"/>
</dbReference>
<organism evidence="14">
    <name type="scientific">hydrothermal vent metagenome</name>
    <dbReference type="NCBI Taxonomy" id="652676"/>
    <lineage>
        <taxon>unclassified sequences</taxon>
        <taxon>metagenomes</taxon>
        <taxon>ecological metagenomes</taxon>
    </lineage>
</organism>
<evidence type="ECO:0000256" key="7">
    <source>
        <dbReference type="ARBA" id="ARBA00022741"/>
    </source>
</evidence>
<evidence type="ECO:0000256" key="11">
    <source>
        <dbReference type="ARBA" id="ARBA00023136"/>
    </source>
</evidence>
<dbReference type="PROSITE" id="PS50109">
    <property type="entry name" value="HIS_KIN"/>
    <property type="match status" value="1"/>
</dbReference>
<dbReference type="InterPro" id="IPR036097">
    <property type="entry name" value="HisK_dim/P_sf"/>
</dbReference>
<dbReference type="Gene3D" id="3.40.50.2300">
    <property type="match status" value="1"/>
</dbReference>
<dbReference type="SMART" id="SM00448">
    <property type="entry name" value="REC"/>
    <property type="match status" value="1"/>
</dbReference>
<dbReference type="Pfam" id="PF13185">
    <property type="entry name" value="GAF_2"/>
    <property type="match status" value="1"/>
</dbReference>
<evidence type="ECO:0000256" key="6">
    <source>
        <dbReference type="ARBA" id="ARBA00022679"/>
    </source>
</evidence>
<dbReference type="FunFam" id="3.30.565.10:FF:000023">
    <property type="entry name" value="PAS domain-containing sensor histidine kinase"/>
    <property type="match status" value="1"/>
</dbReference>